<evidence type="ECO:0000259" key="2">
    <source>
        <dbReference type="Pfam" id="PF10277"/>
    </source>
</evidence>
<reference evidence="3" key="1">
    <citation type="submission" date="2021-01" db="EMBL/GenBank/DDBJ databases">
        <authorList>
            <consortium name="Genoscope - CEA"/>
            <person name="William W."/>
        </authorList>
    </citation>
    <scope>NUCLEOTIDE SEQUENCE</scope>
</reference>
<keyword evidence="1" id="KW-0472">Membrane</keyword>
<dbReference type="InterPro" id="IPR019402">
    <property type="entry name" value="CWH43_N"/>
</dbReference>
<dbReference type="Proteomes" id="UP000692954">
    <property type="component" value="Unassembled WGS sequence"/>
</dbReference>
<keyword evidence="4" id="KW-1185">Reference proteome</keyword>
<gene>
    <name evidence="3" type="ORF">PSON_ATCC_30995.1.T0340295</name>
</gene>
<feature type="transmembrane region" description="Helical" evidence="1">
    <location>
        <begin position="62"/>
        <end position="82"/>
    </location>
</feature>
<evidence type="ECO:0000313" key="3">
    <source>
        <dbReference type="EMBL" id="CAD8076276.1"/>
    </source>
</evidence>
<name>A0A8S1MHY0_9CILI</name>
<dbReference type="AlphaFoldDB" id="A0A8S1MHY0"/>
<feature type="transmembrane region" description="Helical" evidence="1">
    <location>
        <begin position="127"/>
        <end position="151"/>
    </location>
</feature>
<keyword evidence="1" id="KW-1133">Transmembrane helix</keyword>
<feature type="transmembrane region" description="Helical" evidence="1">
    <location>
        <begin position="23"/>
        <end position="42"/>
    </location>
</feature>
<sequence length="156" mass="18069">MINDEEQIEEQNVRVKKQCHDQLRDIGLTNFSIGFMFLIMSVSKSFYENDECIYLREKGLDFGIASLILSIFSLAFCFCIDQMEIKNAIQVHKFFTFLTFIIGFIFFVLLFLGVYKGEPCGALRILSIVYLVMVMFSLFCFLFVLCCLVLLTANDH</sequence>
<feature type="transmembrane region" description="Helical" evidence="1">
    <location>
        <begin position="94"/>
        <end position="115"/>
    </location>
</feature>
<proteinExistence type="predicted"/>
<dbReference type="EMBL" id="CAJJDN010000034">
    <property type="protein sequence ID" value="CAD8076276.1"/>
    <property type="molecule type" value="Genomic_DNA"/>
</dbReference>
<protein>
    <recommendedName>
        <fullName evidence="2">CWH43-like N-terminal domain-containing protein</fullName>
    </recommendedName>
</protein>
<organism evidence="3 4">
    <name type="scientific">Paramecium sonneborni</name>
    <dbReference type="NCBI Taxonomy" id="65129"/>
    <lineage>
        <taxon>Eukaryota</taxon>
        <taxon>Sar</taxon>
        <taxon>Alveolata</taxon>
        <taxon>Ciliophora</taxon>
        <taxon>Intramacronucleata</taxon>
        <taxon>Oligohymenophorea</taxon>
        <taxon>Peniculida</taxon>
        <taxon>Parameciidae</taxon>
        <taxon>Paramecium</taxon>
    </lineage>
</organism>
<feature type="domain" description="CWH43-like N-terminal" evidence="2">
    <location>
        <begin position="29"/>
        <end position="150"/>
    </location>
</feature>
<keyword evidence="1" id="KW-0812">Transmembrane</keyword>
<accession>A0A8S1MHY0</accession>
<dbReference type="Pfam" id="PF10277">
    <property type="entry name" value="Frag1"/>
    <property type="match status" value="1"/>
</dbReference>
<comment type="caution">
    <text evidence="3">The sequence shown here is derived from an EMBL/GenBank/DDBJ whole genome shotgun (WGS) entry which is preliminary data.</text>
</comment>
<dbReference type="OrthoDB" id="10476394at2759"/>
<evidence type="ECO:0000256" key="1">
    <source>
        <dbReference type="SAM" id="Phobius"/>
    </source>
</evidence>
<evidence type="ECO:0000313" key="4">
    <source>
        <dbReference type="Proteomes" id="UP000692954"/>
    </source>
</evidence>